<evidence type="ECO:0000313" key="2">
    <source>
        <dbReference type="EMBL" id="THV51764.1"/>
    </source>
</evidence>
<dbReference type="Proteomes" id="UP000308671">
    <property type="component" value="Unassembled WGS sequence"/>
</dbReference>
<feature type="compositionally biased region" description="Low complexity" evidence="1">
    <location>
        <begin position="85"/>
        <end position="95"/>
    </location>
</feature>
<dbReference type="PANTHER" id="PTHR34213:SF2">
    <property type="entry name" value="NUCLEAR TRANSPORT FACTOR 2 (NTF2) FAMILY PROTEIN"/>
    <property type="match status" value="1"/>
</dbReference>
<dbReference type="PANTHER" id="PTHR34213">
    <property type="entry name" value="NUCLEAR TRANSPORT FACTOR 2 (NTF2) FAMILY PROTEIN"/>
    <property type="match status" value="1"/>
</dbReference>
<evidence type="ECO:0000313" key="3">
    <source>
        <dbReference type="Proteomes" id="UP000308671"/>
    </source>
</evidence>
<gene>
    <name evidence="2" type="ORF">BGAL_0099g00010</name>
</gene>
<proteinExistence type="predicted"/>
<organism evidence="2 3">
    <name type="scientific">Botrytis galanthina</name>
    <dbReference type="NCBI Taxonomy" id="278940"/>
    <lineage>
        <taxon>Eukaryota</taxon>
        <taxon>Fungi</taxon>
        <taxon>Dikarya</taxon>
        <taxon>Ascomycota</taxon>
        <taxon>Pezizomycotina</taxon>
        <taxon>Leotiomycetes</taxon>
        <taxon>Helotiales</taxon>
        <taxon>Sclerotiniaceae</taxon>
        <taxon>Botrytis</taxon>
    </lineage>
</organism>
<feature type="compositionally biased region" description="Low complexity" evidence="1">
    <location>
        <begin position="53"/>
        <end position="62"/>
    </location>
</feature>
<name>A0A4S8RE58_9HELO</name>
<comment type="caution">
    <text evidence="2">The sequence shown here is derived from an EMBL/GenBank/DDBJ whole genome shotgun (WGS) entry which is preliminary data.</text>
</comment>
<keyword evidence="3" id="KW-1185">Reference proteome</keyword>
<reference evidence="2 3" key="1">
    <citation type="submission" date="2017-12" db="EMBL/GenBank/DDBJ databases">
        <title>Comparative genomics of Botrytis spp.</title>
        <authorList>
            <person name="Valero-Jimenez C.A."/>
            <person name="Tapia P."/>
            <person name="Veloso J."/>
            <person name="Silva-Moreno E."/>
            <person name="Staats M."/>
            <person name="Valdes J.H."/>
            <person name="Van Kan J.A.L."/>
        </authorList>
    </citation>
    <scope>NUCLEOTIDE SEQUENCE [LARGE SCALE GENOMIC DNA]</scope>
    <source>
        <strain evidence="2 3">MUCL435</strain>
    </source>
</reference>
<dbReference type="OrthoDB" id="2400485at2759"/>
<accession>A0A4S8RE58</accession>
<feature type="region of interest" description="Disordered" evidence="1">
    <location>
        <begin position="53"/>
        <end position="98"/>
    </location>
</feature>
<protein>
    <submittedName>
        <fullName evidence="2">Uncharacterized protein</fullName>
    </submittedName>
</protein>
<evidence type="ECO:0000256" key="1">
    <source>
        <dbReference type="SAM" id="MobiDB-lite"/>
    </source>
</evidence>
<sequence length="278" mass="29370">MRSSLARSLQKITSTSTSARKIPFGSKVTTPISYFATSPFNTPTAGARAISHTTHTTSNMSSGIPSADDTRRGSNELGKGSRLYSTTSGSANASAGGAGTEGFSELGIENTNVHTAPGVELNQKQKVVVGSVLDLFAGLPSQQKLSLWSDTAVFADQITNAEGRKQYSAQWFGLKAVCNNIERLGHEVTSAGNPIEMDLKTKYVLKGGMAQTVESKVSIWTEGQGGEGKITKVQDAWNGNVPSEGFFVKALRNLNSVVVPVVVSVPKDDAEDAKKGNQ</sequence>
<dbReference type="EMBL" id="PQXL01000099">
    <property type="protein sequence ID" value="THV51764.1"/>
    <property type="molecule type" value="Genomic_DNA"/>
</dbReference>
<dbReference type="AlphaFoldDB" id="A0A4S8RE58"/>